<name>A0ABV7IQB5_9SPHN</name>
<dbReference type="EMBL" id="JBHRTQ010000009">
    <property type="protein sequence ID" value="MFC3174844.1"/>
    <property type="molecule type" value="Genomic_DNA"/>
</dbReference>
<keyword evidence="2" id="KW-1185">Reference proteome</keyword>
<dbReference type="Proteomes" id="UP001595604">
    <property type="component" value="Unassembled WGS sequence"/>
</dbReference>
<reference evidence="2" key="1">
    <citation type="journal article" date="2019" name="Int. J. Syst. Evol. Microbiol.">
        <title>The Global Catalogue of Microorganisms (GCM) 10K type strain sequencing project: providing services to taxonomists for standard genome sequencing and annotation.</title>
        <authorList>
            <consortium name="The Broad Institute Genomics Platform"/>
            <consortium name="The Broad Institute Genome Sequencing Center for Infectious Disease"/>
            <person name="Wu L."/>
            <person name="Ma J."/>
        </authorList>
    </citation>
    <scope>NUCLEOTIDE SEQUENCE [LARGE SCALE GENOMIC DNA]</scope>
    <source>
        <strain evidence="2">KCTC 42984</strain>
    </source>
</reference>
<gene>
    <name evidence="1" type="ORF">ACFOD9_11345</name>
</gene>
<comment type="caution">
    <text evidence="1">The sequence shown here is derived from an EMBL/GenBank/DDBJ whole genome shotgun (WGS) entry which is preliminary data.</text>
</comment>
<evidence type="ECO:0000313" key="2">
    <source>
        <dbReference type="Proteomes" id="UP001595604"/>
    </source>
</evidence>
<dbReference type="InterPro" id="IPR032871">
    <property type="entry name" value="AHH_dom_containing"/>
</dbReference>
<protein>
    <submittedName>
        <fullName evidence="1">AHH domain-containing protein</fullName>
    </submittedName>
</protein>
<dbReference type="RefSeq" id="WP_379510224.1">
    <property type="nucleotide sequence ID" value="NZ_JBHRTQ010000009.1"/>
</dbReference>
<dbReference type="Pfam" id="PF14412">
    <property type="entry name" value="AHH"/>
    <property type="match status" value="1"/>
</dbReference>
<evidence type="ECO:0000313" key="1">
    <source>
        <dbReference type="EMBL" id="MFC3174844.1"/>
    </source>
</evidence>
<accession>A0ABV7IQB5</accession>
<sequence length="146" mass="16391">MPRQLVGVPGLSRLFDRLGREAIGFDDFRRNGLLLPASEKAARILGLPLHRGPHRHYNRMVIDRVGLIERGWAGERRRDDEAALGTVAFRLRLLQNALRRRLLQPGPRRVVLNGRDPALADSAFAELDAMADLLWTEAEAVDPGGW</sequence>
<organism evidence="1 2">
    <name type="scientific">Novosphingobium bradum</name>
    <dbReference type="NCBI Taxonomy" id="1737444"/>
    <lineage>
        <taxon>Bacteria</taxon>
        <taxon>Pseudomonadati</taxon>
        <taxon>Pseudomonadota</taxon>
        <taxon>Alphaproteobacteria</taxon>
        <taxon>Sphingomonadales</taxon>
        <taxon>Sphingomonadaceae</taxon>
        <taxon>Novosphingobium</taxon>
    </lineage>
</organism>
<proteinExistence type="predicted"/>